<dbReference type="PANTHER" id="PTHR19376:SF32">
    <property type="entry name" value="DNA-DIRECTED RNA POLYMERASE III SUBUNIT RPC1"/>
    <property type="match status" value="1"/>
</dbReference>
<comment type="subunit">
    <text evidence="8">Part of the RNA polymerase complex.</text>
</comment>
<dbReference type="GO" id="GO:0003899">
    <property type="term" value="F:DNA-directed RNA polymerase activity"/>
    <property type="evidence" value="ECO:0007669"/>
    <property type="project" value="UniProtKB-UniRule"/>
</dbReference>
<comment type="function">
    <text evidence="8">DNA-dependent RNA polymerase (RNAP) catalyzes the transcription of DNA into RNA using the four ribonucleoside triphosphates as substrates. Forms part of the jaw domain.</text>
</comment>
<dbReference type="GO" id="GO:0006351">
    <property type="term" value="P:DNA-templated transcription"/>
    <property type="evidence" value="ECO:0007669"/>
    <property type="project" value="UniProtKB-UniRule"/>
</dbReference>
<evidence type="ECO:0000256" key="2">
    <source>
        <dbReference type="ARBA" id="ARBA00022490"/>
    </source>
</evidence>
<dbReference type="InterPro" id="IPR007081">
    <property type="entry name" value="RNA_pol_Rpb1_5"/>
</dbReference>
<keyword evidence="1 8" id="KW-0240">DNA-directed RNA polymerase</keyword>
<comment type="similarity">
    <text evidence="8">Belongs to the RNA polymerase beta' chain family.</text>
</comment>
<evidence type="ECO:0000256" key="7">
    <source>
        <dbReference type="ARBA" id="ARBA00048552"/>
    </source>
</evidence>
<dbReference type="Proteomes" id="UP000050535">
    <property type="component" value="Unassembled WGS sequence"/>
</dbReference>
<dbReference type="HAMAP" id="MF_00411">
    <property type="entry name" value="RNApol_arch_Rpo1C"/>
    <property type="match status" value="1"/>
</dbReference>
<dbReference type="AlphaFoldDB" id="A0A0P7GNU2"/>
<keyword evidence="11" id="KW-1185">Reference proteome</keyword>
<keyword evidence="6 8" id="KW-0804">Transcription</keyword>
<dbReference type="Pfam" id="PF04998">
    <property type="entry name" value="RNA_pol_Rpb1_5"/>
    <property type="match status" value="1"/>
</dbReference>
<evidence type="ECO:0000256" key="4">
    <source>
        <dbReference type="ARBA" id="ARBA00022695"/>
    </source>
</evidence>
<dbReference type="GO" id="GO:0005737">
    <property type="term" value="C:cytoplasm"/>
    <property type="evidence" value="ECO:0007669"/>
    <property type="project" value="UniProtKB-SubCell"/>
</dbReference>
<proteinExistence type="inferred from homology"/>
<evidence type="ECO:0000259" key="9">
    <source>
        <dbReference type="Pfam" id="PF04998"/>
    </source>
</evidence>
<gene>
    <name evidence="8 10" type="primary">rpoA2</name>
    <name evidence="8" type="synonym">rpo1C</name>
    <name evidence="10" type="ORF">SY89_01066</name>
</gene>
<dbReference type="EC" id="2.7.7.6" evidence="8"/>
<evidence type="ECO:0000256" key="5">
    <source>
        <dbReference type="ARBA" id="ARBA00023125"/>
    </source>
</evidence>
<dbReference type="STRING" id="699431.SY89_01066"/>
<evidence type="ECO:0000313" key="11">
    <source>
        <dbReference type="Proteomes" id="UP000050535"/>
    </source>
</evidence>
<comment type="catalytic activity">
    <reaction evidence="7 8">
        <text>RNA(n) + a ribonucleoside 5'-triphosphate = RNA(n+1) + diphosphate</text>
        <dbReference type="Rhea" id="RHEA:21248"/>
        <dbReference type="Rhea" id="RHEA-COMP:14527"/>
        <dbReference type="Rhea" id="RHEA-COMP:17342"/>
        <dbReference type="ChEBI" id="CHEBI:33019"/>
        <dbReference type="ChEBI" id="CHEBI:61557"/>
        <dbReference type="ChEBI" id="CHEBI:140395"/>
        <dbReference type="EC" id="2.7.7.6"/>
    </reaction>
</comment>
<dbReference type="RefSeq" id="WP_054583348.1">
    <property type="nucleotide sequence ID" value="NZ_LGUC01000001.1"/>
</dbReference>
<dbReference type="PANTHER" id="PTHR19376">
    <property type="entry name" value="DNA-DIRECTED RNA POLYMERASE"/>
    <property type="match status" value="1"/>
</dbReference>
<feature type="domain" description="RNA polymerase Rpb1" evidence="9">
    <location>
        <begin position="60"/>
        <end position="351"/>
    </location>
</feature>
<organism evidence="10 11">
    <name type="scientific">Halolamina pelagica</name>
    <dbReference type="NCBI Taxonomy" id="699431"/>
    <lineage>
        <taxon>Archaea</taxon>
        <taxon>Methanobacteriati</taxon>
        <taxon>Methanobacteriota</taxon>
        <taxon>Stenosarchaea group</taxon>
        <taxon>Halobacteria</taxon>
        <taxon>Halobacteriales</taxon>
        <taxon>Haloferacaceae</taxon>
    </lineage>
</organism>
<dbReference type="OrthoDB" id="372142at2157"/>
<sequence>MTDAEALPESFEHIDEATEQLVEDTELPRRLKDRIYGAIEENEGATEAEIEEIVKAVVARYDDTRVDALDPVGTVSAQSIGEPGTQLTMNTFHFAGVAEIDVTQGLPRLIELVDARKTPDTPTMTVHLDEEHATDRDKAREVVWQIEATKILALGDVSTNVADMQVTIDLNEETLQKRWPTYDDVGEIAEEIQDKIESELKVATKRKGTTVAFGPEQPSYRELLQLVEELREVVFKGIEEVSRVVIRKEELDDREEEEFVLYTEGSAFGDVLEIEGVDTTRSTCNNIHEIHQELGIEAARETIINETHETLAEQGLDDVNVRHLMLVADIMTNRGTIESIGRHGISGSKESVLARAAFEVTVNHLLDAAVHGEVDDLDGVIENVIVGKPVSIGTGDVDLRMGSGSAMKSADD</sequence>
<protein>
    <recommendedName>
        <fullName evidence="8">DNA-directed RNA polymerase subunit Rpo1C</fullName>
        <ecNumber evidence="8">2.7.7.6</ecNumber>
    </recommendedName>
    <alternativeName>
        <fullName evidence="8">DNA-directed RNA polymerase subunit A''</fullName>
    </alternativeName>
</protein>
<comment type="subcellular location">
    <subcellularLocation>
        <location evidence="8">Cytoplasm</location>
    </subcellularLocation>
</comment>
<keyword evidence="3 8" id="KW-0808">Transferase</keyword>
<dbReference type="EMBL" id="LGUC01000001">
    <property type="protein sequence ID" value="KPN30338.1"/>
    <property type="molecule type" value="Genomic_DNA"/>
</dbReference>
<dbReference type="Gene3D" id="1.10.150.390">
    <property type="match status" value="1"/>
</dbReference>
<dbReference type="CDD" id="cd06528">
    <property type="entry name" value="RNAP_A"/>
    <property type="match status" value="1"/>
</dbReference>
<evidence type="ECO:0000256" key="6">
    <source>
        <dbReference type="ARBA" id="ARBA00023163"/>
    </source>
</evidence>
<evidence type="ECO:0000256" key="1">
    <source>
        <dbReference type="ARBA" id="ARBA00022478"/>
    </source>
</evidence>
<dbReference type="InterPro" id="IPR012757">
    <property type="entry name" value="RPO1C"/>
</dbReference>
<dbReference type="InterPro" id="IPR045867">
    <property type="entry name" value="DNA-dir_RpoC_beta_prime"/>
</dbReference>
<dbReference type="PATRIC" id="fig|699431.3.peg.1095"/>
<evidence type="ECO:0000313" key="10">
    <source>
        <dbReference type="EMBL" id="KPN30338.1"/>
    </source>
</evidence>
<reference evidence="11" key="1">
    <citation type="submission" date="2013-11" db="EMBL/GenBank/DDBJ databases">
        <authorList>
            <person name="Hoang H.T."/>
            <person name="Killian M.L."/>
            <person name="Madson D.M."/>
            <person name="Arruda P.H.E."/>
            <person name="Sun D."/>
            <person name="Schwartz K.J."/>
            <person name="Yoon K."/>
        </authorList>
    </citation>
    <scope>NUCLEOTIDE SEQUENCE [LARGE SCALE GENOMIC DNA]</scope>
    <source>
        <strain evidence="11">CDK2</strain>
    </source>
</reference>
<accession>A0A0P7GNU2</accession>
<keyword evidence="5 8" id="KW-0238">DNA-binding</keyword>
<name>A0A0P7GNU2_9EURY</name>
<dbReference type="GO" id="GO:0000428">
    <property type="term" value="C:DNA-directed RNA polymerase complex"/>
    <property type="evidence" value="ECO:0007669"/>
    <property type="project" value="UniProtKB-KW"/>
</dbReference>
<comment type="caution">
    <text evidence="10">The sequence shown here is derived from an EMBL/GenBank/DDBJ whole genome shotgun (WGS) entry which is preliminary data.</text>
</comment>
<dbReference type="GO" id="GO:0003677">
    <property type="term" value="F:DNA binding"/>
    <property type="evidence" value="ECO:0007669"/>
    <property type="project" value="UniProtKB-UniRule"/>
</dbReference>
<evidence type="ECO:0000256" key="8">
    <source>
        <dbReference type="HAMAP-Rule" id="MF_00411"/>
    </source>
</evidence>
<dbReference type="NCBIfam" id="TIGR02389">
    <property type="entry name" value="RNA_pol_rpoA2"/>
    <property type="match status" value="1"/>
</dbReference>
<keyword evidence="4 8" id="KW-0548">Nucleotidyltransferase</keyword>
<evidence type="ECO:0000256" key="3">
    <source>
        <dbReference type="ARBA" id="ARBA00022679"/>
    </source>
</evidence>
<keyword evidence="2 8" id="KW-0963">Cytoplasm</keyword>
<dbReference type="SUPFAM" id="SSF64484">
    <property type="entry name" value="beta and beta-prime subunits of DNA dependent RNA-polymerase"/>
    <property type="match status" value="1"/>
</dbReference>